<gene>
    <name evidence="2" type="ORF">EU556_24765</name>
</gene>
<evidence type="ECO:0000313" key="3">
    <source>
        <dbReference type="Proteomes" id="UP000298337"/>
    </source>
</evidence>
<dbReference type="RefSeq" id="WP_135436924.1">
    <property type="nucleotide sequence ID" value="NZ_SRLA01000007.1"/>
</dbReference>
<evidence type="ECO:0000259" key="1">
    <source>
        <dbReference type="Pfam" id="PF12345"/>
    </source>
</evidence>
<dbReference type="PANTHER" id="PTHR43728:SF1">
    <property type="entry name" value="FE-S OXIDOREDUCTASE"/>
    <property type="match status" value="1"/>
</dbReference>
<dbReference type="PANTHER" id="PTHR43728">
    <property type="entry name" value="SLR0304 PROTEIN"/>
    <property type="match status" value="1"/>
</dbReference>
<accession>A0A4Z0P0A5</accession>
<name>A0A4Z0P0A5_9BACT</name>
<proteinExistence type="predicted"/>
<dbReference type="InterPro" id="IPR024521">
    <property type="entry name" value="ArsS-like_C"/>
</dbReference>
<comment type="caution">
    <text evidence="2">The sequence shown here is derived from an EMBL/GenBank/DDBJ whole genome shotgun (WGS) entry which is preliminary data.</text>
</comment>
<protein>
    <submittedName>
        <fullName evidence="2">DUF3641 domain-containing protein</fullName>
    </submittedName>
</protein>
<dbReference type="AlphaFoldDB" id="A0A4Z0P0A5"/>
<feature type="domain" description="Arsenosugar biosynthesis radical SAM protein ArsS-like C-terminal" evidence="1">
    <location>
        <begin position="58"/>
        <end position="141"/>
    </location>
</feature>
<dbReference type="Pfam" id="PF12345">
    <property type="entry name" value="DUF3641"/>
    <property type="match status" value="1"/>
</dbReference>
<evidence type="ECO:0000313" key="2">
    <source>
        <dbReference type="EMBL" id="TGE03823.1"/>
    </source>
</evidence>
<dbReference type="OrthoDB" id="9810775at2"/>
<keyword evidence="3" id="KW-1185">Reference proteome</keyword>
<reference evidence="2 3" key="1">
    <citation type="submission" date="2019-04" db="EMBL/GenBank/DDBJ databases">
        <authorList>
            <person name="Feng G."/>
            <person name="Zhang J."/>
            <person name="Zhu H."/>
        </authorList>
    </citation>
    <scope>NUCLEOTIDE SEQUENCE [LARGE SCALE GENOMIC DNA]</scope>
    <source>
        <strain evidence="2 3">92R-1</strain>
    </source>
</reference>
<sequence length="159" mass="16898">MARYLLSLDQEYVFACGLRWNPKQPLRAGPRSPRFKPKRTGELRSCYSAAGVGQLGGVHEKLVNAFNPVAAAGVICCTPLAGSWDGRLCDCDFSQMLELTGASPVQHIRVFDLAALRARTVVVDQPCNGCTAGRGSRCGGAPAEGDSGRAVFWGCPRAG</sequence>
<organism evidence="2 3">
    <name type="scientific">Hymenobacter fodinae</name>
    <dbReference type="NCBI Taxonomy" id="2510796"/>
    <lineage>
        <taxon>Bacteria</taxon>
        <taxon>Pseudomonadati</taxon>
        <taxon>Bacteroidota</taxon>
        <taxon>Cytophagia</taxon>
        <taxon>Cytophagales</taxon>
        <taxon>Hymenobacteraceae</taxon>
        <taxon>Hymenobacter</taxon>
    </lineage>
</organism>
<dbReference type="InterPro" id="IPR026351">
    <property type="entry name" value="rSAM_ArsS-like"/>
</dbReference>
<dbReference type="Proteomes" id="UP000298337">
    <property type="component" value="Unassembled WGS sequence"/>
</dbReference>
<dbReference type="EMBL" id="SRLA01000007">
    <property type="protein sequence ID" value="TGE03823.1"/>
    <property type="molecule type" value="Genomic_DNA"/>
</dbReference>